<gene>
    <name evidence="6" type="ORF">SAMN04488570_2602</name>
</gene>
<dbReference type="GO" id="GO:0047974">
    <property type="term" value="F:guanosine deaminase activity"/>
    <property type="evidence" value="ECO:0007669"/>
    <property type="project" value="TreeGrafter"/>
</dbReference>
<dbReference type="OrthoDB" id="9802676at2"/>
<dbReference type="Pfam" id="PF00383">
    <property type="entry name" value="dCMP_cyt_deam_1"/>
    <property type="match status" value="1"/>
</dbReference>
<reference evidence="7" key="1">
    <citation type="submission" date="2016-10" db="EMBL/GenBank/DDBJ databases">
        <authorList>
            <person name="Varghese N."/>
            <person name="Submissions S."/>
        </authorList>
    </citation>
    <scope>NUCLEOTIDE SEQUENCE [LARGE SCALE GENOMIC DNA]</scope>
    <source>
        <strain evidence="7">DSM 22127</strain>
    </source>
</reference>
<dbReference type="PROSITE" id="PS51747">
    <property type="entry name" value="CYT_DCMP_DEAMINASES_2"/>
    <property type="match status" value="1"/>
</dbReference>
<dbReference type="Proteomes" id="UP000198859">
    <property type="component" value="Chromosome I"/>
</dbReference>
<dbReference type="GO" id="GO:0046872">
    <property type="term" value="F:metal ion binding"/>
    <property type="evidence" value="ECO:0007669"/>
    <property type="project" value="UniProtKB-KW"/>
</dbReference>
<keyword evidence="4" id="KW-0862">Zinc</keyword>
<evidence type="ECO:0000313" key="7">
    <source>
        <dbReference type="Proteomes" id="UP000198859"/>
    </source>
</evidence>
<comment type="similarity">
    <text evidence="1">Belongs to the cytidine and deoxycytidylate deaminase family.</text>
</comment>
<evidence type="ECO:0000256" key="4">
    <source>
        <dbReference type="ARBA" id="ARBA00022833"/>
    </source>
</evidence>
<keyword evidence="3" id="KW-0378">Hydrolase</keyword>
<evidence type="ECO:0000313" key="6">
    <source>
        <dbReference type="EMBL" id="SDS75026.1"/>
    </source>
</evidence>
<organism evidence="6 7">
    <name type="scientific">Nocardioides scoriae</name>
    <dbReference type="NCBI Taxonomy" id="642780"/>
    <lineage>
        <taxon>Bacteria</taxon>
        <taxon>Bacillati</taxon>
        <taxon>Actinomycetota</taxon>
        <taxon>Actinomycetes</taxon>
        <taxon>Propionibacteriales</taxon>
        <taxon>Nocardioidaceae</taxon>
        <taxon>Nocardioides</taxon>
    </lineage>
</organism>
<feature type="domain" description="CMP/dCMP-type deaminase" evidence="5">
    <location>
        <begin position="5"/>
        <end position="127"/>
    </location>
</feature>
<dbReference type="InterPro" id="IPR016193">
    <property type="entry name" value="Cytidine_deaminase-like"/>
</dbReference>
<keyword evidence="2" id="KW-0479">Metal-binding</keyword>
<evidence type="ECO:0000259" key="5">
    <source>
        <dbReference type="PROSITE" id="PS51747"/>
    </source>
</evidence>
<dbReference type="PANTHER" id="PTHR11079:SF161">
    <property type="entry name" value="CMP_DCMP-TYPE DEAMINASE DOMAIN-CONTAINING PROTEIN"/>
    <property type="match status" value="1"/>
</dbReference>
<dbReference type="CDD" id="cd01285">
    <property type="entry name" value="nucleoside_deaminase"/>
    <property type="match status" value="1"/>
</dbReference>
<evidence type="ECO:0000256" key="3">
    <source>
        <dbReference type="ARBA" id="ARBA00022801"/>
    </source>
</evidence>
<evidence type="ECO:0000256" key="2">
    <source>
        <dbReference type="ARBA" id="ARBA00022723"/>
    </source>
</evidence>
<dbReference type="GO" id="GO:0006152">
    <property type="term" value="P:purine nucleoside catabolic process"/>
    <property type="evidence" value="ECO:0007669"/>
    <property type="project" value="TreeGrafter"/>
</dbReference>
<dbReference type="FunFam" id="3.40.140.10:FF:000011">
    <property type="entry name" value="tRNA-specific adenosine deaminase"/>
    <property type="match status" value="1"/>
</dbReference>
<name>A0A1H1USD7_9ACTN</name>
<dbReference type="InterPro" id="IPR002125">
    <property type="entry name" value="CMP_dCMP_dom"/>
</dbReference>
<dbReference type="RefSeq" id="WP_091730358.1">
    <property type="nucleotide sequence ID" value="NZ_LT629757.1"/>
</dbReference>
<dbReference type="EMBL" id="LT629757">
    <property type="protein sequence ID" value="SDS75026.1"/>
    <property type="molecule type" value="Genomic_DNA"/>
</dbReference>
<evidence type="ECO:0000256" key="1">
    <source>
        <dbReference type="ARBA" id="ARBA00006576"/>
    </source>
</evidence>
<dbReference type="PANTHER" id="PTHR11079">
    <property type="entry name" value="CYTOSINE DEAMINASE FAMILY MEMBER"/>
    <property type="match status" value="1"/>
</dbReference>
<dbReference type="Gene3D" id="3.40.140.10">
    <property type="entry name" value="Cytidine Deaminase, domain 2"/>
    <property type="match status" value="1"/>
</dbReference>
<dbReference type="SUPFAM" id="SSF53927">
    <property type="entry name" value="Cytidine deaminase-like"/>
    <property type="match status" value="1"/>
</dbReference>
<keyword evidence="7" id="KW-1185">Reference proteome</keyword>
<proteinExistence type="inferred from homology"/>
<dbReference type="AlphaFoldDB" id="A0A1H1USD7"/>
<accession>A0A1H1USD7</accession>
<protein>
    <submittedName>
        <fullName evidence="6">Guanine deaminase</fullName>
    </submittedName>
</protein>
<dbReference type="STRING" id="642780.SAMN04488570_2602"/>
<sequence>MTQTPGDHRWLDQAVALATRNVAEGGGPFGALVVCGGEVVSTGVNRVTRDNDPTAHAEVVAIRGACRERGDFALAGCVLFTSCEPCPLCLSSALWARLDRVVYAADRDDAARGGFDDRAFYDLFGQERDAWPLPIQELRLDTAVMPFDAWLADAARTHY</sequence>